<gene>
    <name evidence="2" type="ORF">METZ01_LOCUS36896</name>
</gene>
<evidence type="ECO:0008006" key="3">
    <source>
        <dbReference type="Google" id="ProtNLM"/>
    </source>
</evidence>
<dbReference type="Gene3D" id="2.20.110.10">
    <property type="entry name" value="Histone H3 K4-specific methyltransferase SET7/9 N-terminal domain"/>
    <property type="match status" value="2"/>
</dbReference>
<dbReference type="SMART" id="SM00698">
    <property type="entry name" value="MORN"/>
    <property type="match status" value="4"/>
</dbReference>
<accession>A0A381QX75</accession>
<dbReference type="EMBL" id="UINC01001578">
    <property type="protein sequence ID" value="SUZ84042.1"/>
    <property type="molecule type" value="Genomic_DNA"/>
</dbReference>
<dbReference type="AlphaFoldDB" id="A0A381QX75"/>
<keyword evidence="1" id="KW-0677">Repeat</keyword>
<organism evidence="2">
    <name type="scientific">marine metagenome</name>
    <dbReference type="NCBI Taxonomy" id="408172"/>
    <lineage>
        <taxon>unclassified sequences</taxon>
        <taxon>metagenomes</taxon>
        <taxon>ecological metagenomes</taxon>
    </lineage>
</organism>
<dbReference type="SUPFAM" id="SSF82185">
    <property type="entry name" value="Histone H3 K4-specific methyltransferase SET7/9 N-terminal domain"/>
    <property type="match status" value="1"/>
</dbReference>
<dbReference type="Pfam" id="PF02493">
    <property type="entry name" value="MORN"/>
    <property type="match status" value="4"/>
</dbReference>
<reference evidence="2" key="1">
    <citation type="submission" date="2018-05" db="EMBL/GenBank/DDBJ databases">
        <authorList>
            <person name="Lanie J.A."/>
            <person name="Ng W.-L."/>
            <person name="Kazmierczak K.M."/>
            <person name="Andrzejewski T.M."/>
            <person name="Davidsen T.M."/>
            <person name="Wayne K.J."/>
            <person name="Tettelin H."/>
            <person name="Glass J.I."/>
            <person name="Rusch D."/>
            <person name="Podicherti R."/>
            <person name="Tsui H.-C.T."/>
            <person name="Winkler M.E."/>
        </authorList>
    </citation>
    <scope>NUCLEOTIDE SEQUENCE</scope>
</reference>
<proteinExistence type="predicted"/>
<dbReference type="InterPro" id="IPR003409">
    <property type="entry name" value="MORN"/>
</dbReference>
<dbReference type="PANTHER" id="PTHR23084:SF263">
    <property type="entry name" value="MORN REPEAT-CONTAINING PROTEIN 1"/>
    <property type="match status" value="1"/>
</dbReference>
<name>A0A381QX75_9ZZZZ</name>
<sequence length="400" mass="45253">MKKIRLTICTLIALSQIMATDQQLSKKMGSHVNGERYKGSYKNGLKHGHGIWTHPDGDSYKGKFKSGLKRGRGTYTFENGEKYRGYYKRDQQHGLGQYTYNNGETFKGEFKNNIRDGQGYIVFRGDTIKSGLWQGDKFIKKIRLKYVTRHLKANHPSYKKTKLHPELSVKSNLMLKKGKETLKTNDTAELIISLTNNGKGNAQGIEVFLELKNYSGGLIVDGLDIIHKLIPGESKELNISIFASDLMITEKVLISAYVTEYFGHDINVPNMISFQTKSLTSPELILTDIRIDDQSNKNGLIEPAEIIEATMYVRNNGQQVAKNVNIAVLYGDFVFNTGKSSFNLGDIKQNQKKKIQFSFFAMSEAERELPISFEVKESRSKLDQIIPSGLDLIRSNKNQN</sequence>
<evidence type="ECO:0000256" key="1">
    <source>
        <dbReference type="ARBA" id="ARBA00022737"/>
    </source>
</evidence>
<evidence type="ECO:0000313" key="2">
    <source>
        <dbReference type="EMBL" id="SUZ84042.1"/>
    </source>
</evidence>
<protein>
    <recommendedName>
        <fullName evidence="3">CARDB domain-containing protein</fullName>
    </recommendedName>
</protein>
<dbReference type="PANTHER" id="PTHR23084">
    <property type="entry name" value="PHOSPHATIDYLINOSITOL-4-PHOSPHATE 5-KINASE RELATED"/>
    <property type="match status" value="1"/>
</dbReference>